<comment type="subcellular location">
    <subcellularLocation>
        <location evidence="2">Cytoplasm</location>
    </subcellularLocation>
    <subcellularLocation>
        <location evidence="1">Nucleus</location>
    </subcellularLocation>
</comment>
<gene>
    <name evidence="11" type="primary">mael</name>
    <name evidence="11" type="ORF">Anas_10716</name>
</gene>
<dbReference type="GO" id="GO:0034587">
    <property type="term" value="P:piRNA processing"/>
    <property type="evidence" value="ECO:0007669"/>
    <property type="project" value="TreeGrafter"/>
</dbReference>
<accession>A0A5N5SYC8</accession>
<comment type="caution">
    <text evidence="11">The sequence shown here is derived from an EMBL/GenBank/DDBJ whole genome shotgun (WGS) entry which is preliminary data.</text>
</comment>
<dbReference type="GO" id="GO:0007283">
    <property type="term" value="P:spermatogenesis"/>
    <property type="evidence" value="ECO:0007669"/>
    <property type="project" value="TreeGrafter"/>
</dbReference>
<evidence type="ECO:0000259" key="10">
    <source>
        <dbReference type="Pfam" id="PF13017"/>
    </source>
</evidence>
<keyword evidence="6" id="KW-0238">DNA-binding</keyword>
<evidence type="ECO:0000256" key="9">
    <source>
        <dbReference type="SAM" id="MobiDB-lite"/>
    </source>
</evidence>
<feature type="domain" description="Maelstrom" evidence="10">
    <location>
        <begin position="81"/>
        <end position="280"/>
    </location>
</feature>
<feature type="region of interest" description="Disordered" evidence="9">
    <location>
        <begin position="13"/>
        <end position="45"/>
    </location>
</feature>
<dbReference type="GO" id="GO:0007140">
    <property type="term" value="P:male meiotic nuclear division"/>
    <property type="evidence" value="ECO:0007669"/>
    <property type="project" value="TreeGrafter"/>
</dbReference>
<protein>
    <submittedName>
        <fullName evidence="11">Protein maelstrom-like protein</fullName>
    </submittedName>
</protein>
<feature type="non-terminal residue" evidence="11">
    <location>
        <position position="1"/>
    </location>
</feature>
<evidence type="ECO:0000256" key="3">
    <source>
        <dbReference type="ARBA" id="ARBA00007057"/>
    </source>
</evidence>
<dbReference type="GO" id="GO:0030154">
    <property type="term" value="P:cell differentiation"/>
    <property type="evidence" value="ECO:0007669"/>
    <property type="project" value="UniProtKB-KW"/>
</dbReference>
<evidence type="ECO:0000256" key="4">
    <source>
        <dbReference type="ARBA" id="ARBA00022490"/>
    </source>
</evidence>
<evidence type="ECO:0000313" key="12">
    <source>
        <dbReference type="Proteomes" id="UP000326759"/>
    </source>
</evidence>
<proteinExistence type="inferred from homology"/>
<keyword evidence="8" id="KW-0539">Nucleus</keyword>
<evidence type="ECO:0000256" key="5">
    <source>
        <dbReference type="ARBA" id="ARBA00022782"/>
    </source>
</evidence>
<dbReference type="PANTHER" id="PTHR21358">
    <property type="entry name" value="PROTEIN MAELSTROM HOMOLOG"/>
    <property type="match status" value="1"/>
</dbReference>
<reference evidence="11 12" key="1">
    <citation type="journal article" date="2019" name="PLoS Biol.">
        <title>Sex chromosomes control vertical transmission of feminizing Wolbachia symbionts in an isopod.</title>
        <authorList>
            <person name="Becking T."/>
            <person name="Chebbi M.A."/>
            <person name="Giraud I."/>
            <person name="Moumen B."/>
            <person name="Laverre T."/>
            <person name="Caubet Y."/>
            <person name="Peccoud J."/>
            <person name="Gilbert C."/>
            <person name="Cordaux R."/>
        </authorList>
    </citation>
    <scope>NUCLEOTIDE SEQUENCE [LARGE SCALE GENOMIC DNA]</scope>
    <source>
        <strain evidence="11">ANa2</strain>
        <tissue evidence="11">Whole body excluding digestive tract and cuticle</tissue>
    </source>
</reference>
<dbReference type="Proteomes" id="UP000326759">
    <property type="component" value="Unassembled WGS sequence"/>
</dbReference>
<dbReference type="InterPro" id="IPR024970">
    <property type="entry name" value="Maelstrom"/>
</dbReference>
<dbReference type="PANTHER" id="PTHR21358:SF4">
    <property type="entry name" value="PROTEIN MAELSTROM HOMOLOG"/>
    <property type="match status" value="1"/>
</dbReference>
<keyword evidence="4" id="KW-0963">Cytoplasm</keyword>
<evidence type="ECO:0000256" key="2">
    <source>
        <dbReference type="ARBA" id="ARBA00004496"/>
    </source>
</evidence>
<dbReference type="AlphaFoldDB" id="A0A5N5SYC8"/>
<keyword evidence="12" id="KW-1185">Reference proteome</keyword>
<dbReference type="GO" id="GO:0060964">
    <property type="term" value="P:regulation of miRNA-mediated gene silencing"/>
    <property type="evidence" value="ECO:0007669"/>
    <property type="project" value="InterPro"/>
</dbReference>
<dbReference type="GO" id="GO:0045892">
    <property type="term" value="P:negative regulation of DNA-templated transcription"/>
    <property type="evidence" value="ECO:0007669"/>
    <property type="project" value="TreeGrafter"/>
</dbReference>
<comment type="similarity">
    <text evidence="3">Belongs to the maelstrom family.</text>
</comment>
<dbReference type="Pfam" id="PF13017">
    <property type="entry name" value="Maelstrom"/>
    <property type="match status" value="1"/>
</dbReference>
<evidence type="ECO:0000256" key="7">
    <source>
        <dbReference type="ARBA" id="ARBA00023158"/>
    </source>
</evidence>
<dbReference type="EMBL" id="SEYY01019071">
    <property type="protein sequence ID" value="KAB7498709.1"/>
    <property type="molecule type" value="Genomic_DNA"/>
</dbReference>
<keyword evidence="7" id="KW-0943">RNA-mediated gene silencing</keyword>
<evidence type="ECO:0000313" key="11">
    <source>
        <dbReference type="EMBL" id="KAB7498709.1"/>
    </source>
</evidence>
<dbReference type="GO" id="GO:0043186">
    <property type="term" value="C:P granule"/>
    <property type="evidence" value="ECO:0007669"/>
    <property type="project" value="TreeGrafter"/>
</dbReference>
<dbReference type="GO" id="GO:0005634">
    <property type="term" value="C:nucleus"/>
    <property type="evidence" value="ECO:0007669"/>
    <property type="project" value="UniProtKB-SubCell"/>
</dbReference>
<evidence type="ECO:0000256" key="8">
    <source>
        <dbReference type="ARBA" id="ARBA00023242"/>
    </source>
</evidence>
<organism evidence="11 12">
    <name type="scientific">Armadillidium nasatum</name>
    <dbReference type="NCBI Taxonomy" id="96803"/>
    <lineage>
        <taxon>Eukaryota</taxon>
        <taxon>Metazoa</taxon>
        <taxon>Ecdysozoa</taxon>
        <taxon>Arthropoda</taxon>
        <taxon>Crustacea</taxon>
        <taxon>Multicrustacea</taxon>
        <taxon>Malacostraca</taxon>
        <taxon>Eumalacostraca</taxon>
        <taxon>Peracarida</taxon>
        <taxon>Isopoda</taxon>
        <taxon>Oniscidea</taxon>
        <taxon>Crinocheta</taxon>
        <taxon>Armadillidiidae</taxon>
        <taxon>Armadillidium</taxon>
    </lineage>
</organism>
<dbReference type="InterPro" id="IPR039259">
    <property type="entry name" value="Protein_maelstrom"/>
</dbReference>
<dbReference type="GO" id="GO:0043565">
    <property type="term" value="F:sequence-specific DNA binding"/>
    <property type="evidence" value="ECO:0007669"/>
    <property type="project" value="TreeGrafter"/>
</dbReference>
<evidence type="ECO:0000256" key="1">
    <source>
        <dbReference type="ARBA" id="ARBA00004123"/>
    </source>
</evidence>
<name>A0A5N5SYC8_9CRUS</name>
<keyword evidence="5" id="KW-0221">Differentiation</keyword>
<evidence type="ECO:0000256" key="6">
    <source>
        <dbReference type="ARBA" id="ARBA00023125"/>
    </source>
</evidence>
<sequence length="295" mass="34244">NLPEEQKLLYKSKCKGSNKSREKFDSRGIPLSQIQEEEEEKRMKDREMKKNIRTIVDALKTRKSLSSANFFLVHMSYYVHLANDTYVPAEIGVVQFSFAKGVTSTFHRIFPDKIPIGYHFEAITHSNETHNLLNSIAKDEHGFEEDLNKFLLKDGTKLPFLYTQNEMMESVESMLTKFDCKYNDIFGSIPLKIYSLDVLYQHLYSVSIREIPESIATHALQSSEFDYAPNISCHWHDNIAPDFIKYCSLSCCHRWVFNMCNSLRLQDTFGIIPEKGKHYPDFGSFHGVVDVYQVH</sequence>
<dbReference type="OrthoDB" id="24555at2759"/>